<reference evidence="1 2" key="1">
    <citation type="journal article" date="2018" name="Sci. Rep.">
        <title>Genome sequence of the cauliflower mushroom Sparassis crispa (Hanabiratake) and its association with beneficial usage.</title>
        <authorList>
            <person name="Kiyama R."/>
            <person name="Furutani Y."/>
            <person name="Kawaguchi K."/>
            <person name="Nakanishi T."/>
        </authorList>
    </citation>
    <scope>NUCLEOTIDE SEQUENCE [LARGE SCALE GENOMIC DNA]</scope>
</reference>
<dbReference type="AlphaFoldDB" id="A0A401H5K9"/>
<dbReference type="GeneID" id="38786621"/>
<gene>
    <name evidence="1" type="ORF">SCP_1700280</name>
</gene>
<accession>A0A401H5K9</accession>
<proteinExistence type="predicted"/>
<dbReference type="EMBL" id="BFAD01000017">
    <property type="protein sequence ID" value="GBE89704.1"/>
    <property type="molecule type" value="Genomic_DNA"/>
</dbReference>
<comment type="caution">
    <text evidence="1">The sequence shown here is derived from an EMBL/GenBank/DDBJ whole genome shotgun (WGS) entry which is preliminary data.</text>
</comment>
<evidence type="ECO:0000313" key="2">
    <source>
        <dbReference type="Proteomes" id="UP000287166"/>
    </source>
</evidence>
<dbReference type="Proteomes" id="UP000287166">
    <property type="component" value="Unassembled WGS sequence"/>
</dbReference>
<organism evidence="1 2">
    <name type="scientific">Sparassis crispa</name>
    <dbReference type="NCBI Taxonomy" id="139825"/>
    <lineage>
        <taxon>Eukaryota</taxon>
        <taxon>Fungi</taxon>
        <taxon>Dikarya</taxon>
        <taxon>Basidiomycota</taxon>
        <taxon>Agaricomycotina</taxon>
        <taxon>Agaricomycetes</taxon>
        <taxon>Polyporales</taxon>
        <taxon>Sparassidaceae</taxon>
        <taxon>Sparassis</taxon>
    </lineage>
</organism>
<protein>
    <submittedName>
        <fullName evidence="1">Uncharacterized protein</fullName>
    </submittedName>
</protein>
<keyword evidence="2" id="KW-1185">Reference proteome</keyword>
<sequence length="91" mass="10312">MWKDCAGPRWYMMLRISNVILPPIIDRISPAGMVEDLIHAPGDRVLVIDLALIPVYREPGLCTRRWSTMSSCAILLARPLVHRCVLLCDAR</sequence>
<dbReference type="RefSeq" id="XP_027620617.1">
    <property type="nucleotide sequence ID" value="XM_027764816.1"/>
</dbReference>
<dbReference type="InParanoid" id="A0A401H5K9"/>
<name>A0A401H5K9_9APHY</name>
<evidence type="ECO:0000313" key="1">
    <source>
        <dbReference type="EMBL" id="GBE89704.1"/>
    </source>
</evidence>